<dbReference type="Gramene" id="AET7Gv20614400.1">
    <property type="protein sequence ID" value="AET7Gv20614400.1"/>
    <property type="gene ID" value="AET7Gv20614400"/>
</dbReference>
<evidence type="ECO:0000259" key="1">
    <source>
        <dbReference type="Pfam" id="PF13456"/>
    </source>
</evidence>
<evidence type="ECO:0000313" key="3">
    <source>
        <dbReference type="Proteomes" id="UP000015105"/>
    </source>
</evidence>
<dbReference type="InterPro" id="IPR036397">
    <property type="entry name" value="RNaseH_sf"/>
</dbReference>
<dbReference type="PANTHER" id="PTHR47074:SF11">
    <property type="entry name" value="REVERSE TRANSCRIPTASE-LIKE PROTEIN"/>
    <property type="match status" value="1"/>
</dbReference>
<proteinExistence type="predicted"/>
<dbReference type="EnsemblPlants" id="AET7Gv20614400.2">
    <property type="protein sequence ID" value="AET7Gv20614400.2"/>
    <property type="gene ID" value="AET7Gv20614400"/>
</dbReference>
<dbReference type="EnsemblPlants" id="AET7Gv20614400.1">
    <property type="protein sequence ID" value="AET7Gv20614400.1"/>
    <property type="gene ID" value="AET7Gv20614400"/>
</dbReference>
<dbReference type="SUPFAM" id="SSF53098">
    <property type="entry name" value="Ribonuclease H-like"/>
    <property type="match status" value="1"/>
</dbReference>
<protein>
    <recommendedName>
        <fullName evidence="1">RNase H type-1 domain-containing protein</fullName>
    </recommendedName>
</protein>
<dbReference type="PANTHER" id="PTHR47074">
    <property type="entry name" value="BNAC02G40300D PROTEIN"/>
    <property type="match status" value="1"/>
</dbReference>
<keyword evidence="3" id="KW-1185">Reference proteome</keyword>
<reference evidence="3" key="1">
    <citation type="journal article" date="2014" name="Science">
        <title>Ancient hybridizations among the ancestral genomes of bread wheat.</title>
        <authorList>
            <consortium name="International Wheat Genome Sequencing Consortium,"/>
            <person name="Marcussen T."/>
            <person name="Sandve S.R."/>
            <person name="Heier L."/>
            <person name="Spannagl M."/>
            <person name="Pfeifer M."/>
            <person name="Jakobsen K.S."/>
            <person name="Wulff B.B."/>
            <person name="Steuernagel B."/>
            <person name="Mayer K.F."/>
            <person name="Olsen O.A."/>
        </authorList>
    </citation>
    <scope>NUCLEOTIDE SEQUENCE [LARGE SCALE GENOMIC DNA]</scope>
    <source>
        <strain evidence="3">cv. AL8/78</strain>
    </source>
</reference>
<reference evidence="3" key="2">
    <citation type="journal article" date="2017" name="Nat. Plants">
        <title>The Aegilops tauschii genome reveals multiple impacts of transposons.</title>
        <authorList>
            <person name="Zhao G."/>
            <person name="Zou C."/>
            <person name="Li K."/>
            <person name="Wang K."/>
            <person name="Li T."/>
            <person name="Gao L."/>
            <person name="Zhang X."/>
            <person name="Wang H."/>
            <person name="Yang Z."/>
            <person name="Liu X."/>
            <person name="Jiang W."/>
            <person name="Mao L."/>
            <person name="Kong X."/>
            <person name="Jiao Y."/>
            <person name="Jia J."/>
        </authorList>
    </citation>
    <scope>NUCLEOTIDE SEQUENCE [LARGE SCALE GENOMIC DNA]</scope>
    <source>
        <strain evidence="3">cv. AL8/78</strain>
    </source>
</reference>
<dbReference type="InterPro" id="IPR012337">
    <property type="entry name" value="RNaseH-like_sf"/>
</dbReference>
<reference evidence="2" key="4">
    <citation type="submission" date="2019-03" db="UniProtKB">
        <authorList>
            <consortium name="EnsemblPlants"/>
        </authorList>
    </citation>
    <scope>IDENTIFICATION</scope>
</reference>
<dbReference type="Pfam" id="PF13456">
    <property type="entry name" value="RVT_3"/>
    <property type="match status" value="1"/>
</dbReference>
<dbReference type="Gramene" id="AET7Gv20614400.2">
    <property type="protein sequence ID" value="AET7Gv20614400.2"/>
    <property type="gene ID" value="AET7Gv20614400"/>
</dbReference>
<dbReference type="InterPro" id="IPR052929">
    <property type="entry name" value="RNase_H-like_EbsB-rel"/>
</dbReference>
<dbReference type="AlphaFoldDB" id="A0A453RKQ7"/>
<dbReference type="InterPro" id="IPR002156">
    <property type="entry name" value="RNaseH_domain"/>
</dbReference>
<dbReference type="GO" id="GO:0003676">
    <property type="term" value="F:nucleic acid binding"/>
    <property type="evidence" value="ECO:0007669"/>
    <property type="project" value="InterPro"/>
</dbReference>
<evidence type="ECO:0000313" key="2">
    <source>
        <dbReference type="EnsemblPlants" id="AET7Gv20614400.2"/>
    </source>
</evidence>
<sequence length="120" mass="13233">MLEKKRRPAGGMLRLWSIGHQNPSTCWEQREWQKPMADVLKIIVDGAFHEAAMCGSWGFMMRDNNGDVMGLGAARMEHVASAMQAEMMACLEALQATSTCMGMTSVQLKSDGQSAWVCCC</sequence>
<name>A0A453RKQ7_AEGTS</name>
<reference evidence="2" key="5">
    <citation type="journal article" date="2021" name="G3 (Bethesda)">
        <title>Aegilops tauschii genome assembly Aet v5.0 features greater sequence contiguity and improved annotation.</title>
        <authorList>
            <person name="Wang L."/>
            <person name="Zhu T."/>
            <person name="Rodriguez J.C."/>
            <person name="Deal K.R."/>
            <person name="Dubcovsky J."/>
            <person name="McGuire P.E."/>
            <person name="Lux T."/>
            <person name="Spannagl M."/>
            <person name="Mayer K.F.X."/>
            <person name="Baldrich P."/>
            <person name="Meyers B.C."/>
            <person name="Huo N."/>
            <person name="Gu Y.Q."/>
            <person name="Zhou H."/>
            <person name="Devos K.M."/>
            <person name="Bennetzen J.L."/>
            <person name="Unver T."/>
            <person name="Budak H."/>
            <person name="Gulick P.J."/>
            <person name="Galiba G."/>
            <person name="Kalapos B."/>
            <person name="Nelson D.R."/>
            <person name="Li P."/>
            <person name="You F.M."/>
            <person name="Luo M.C."/>
            <person name="Dvorak J."/>
        </authorList>
    </citation>
    <scope>NUCLEOTIDE SEQUENCE [LARGE SCALE GENOMIC DNA]</scope>
    <source>
        <strain evidence="2">cv. AL8/78</strain>
    </source>
</reference>
<dbReference type="Gene3D" id="3.30.420.10">
    <property type="entry name" value="Ribonuclease H-like superfamily/Ribonuclease H"/>
    <property type="match status" value="1"/>
</dbReference>
<organism evidence="2 3">
    <name type="scientific">Aegilops tauschii subsp. strangulata</name>
    <name type="common">Goatgrass</name>
    <dbReference type="NCBI Taxonomy" id="200361"/>
    <lineage>
        <taxon>Eukaryota</taxon>
        <taxon>Viridiplantae</taxon>
        <taxon>Streptophyta</taxon>
        <taxon>Embryophyta</taxon>
        <taxon>Tracheophyta</taxon>
        <taxon>Spermatophyta</taxon>
        <taxon>Magnoliopsida</taxon>
        <taxon>Liliopsida</taxon>
        <taxon>Poales</taxon>
        <taxon>Poaceae</taxon>
        <taxon>BOP clade</taxon>
        <taxon>Pooideae</taxon>
        <taxon>Triticodae</taxon>
        <taxon>Triticeae</taxon>
        <taxon>Triticinae</taxon>
        <taxon>Aegilops</taxon>
    </lineage>
</organism>
<dbReference type="Proteomes" id="UP000015105">
    <property type="component" value="Chromosome 7D"/>
</dbReference>
<feature type="domain" description="RNase H type-1" evidence="1">
    <location>
        <begin position="44"/>
        <end position="114"/>
    </location>
</feature>
<accession>A0A453RKQ7</accession>
<reference evidence="2" key="3">
    <citation type="journal article" date="2017" name="Nature">
        <title>Genome sequence of the progenitor of the wheat D genome Aegilops tauschii.</title>
        <authorList>
            <person name="Luo M.C."/>
            <person name="Gu Y.Q."/>
            <person name="Puiu D."/>
            <person name="Wang H."/>
            <person name="Twardziok S.O."/>
            <person name="Deal K.R."/>
            <person name="Huo N."/>
            <person name="Zhu T."/>
            <person name="Wang L."/>
            <person name="Wang Y."/>
            <person name="McGuire P.E."/>
            <person name="Liu S."/>
            <person name="Long H."/>
            <person name="Ramasamy R.K."/>
            <person name="Rodriguez J.C."/>
            <person name="Van S.L."/>
            <person name="Yuan L."/>
            <person name="Wang Z."/>
            <person name="Xia Z."/>
            <person name="Xiao L."/>
            <person name="Anderson O.D."/>
            <person name="Ouyang S."/>
            <person name="Liang Y."/>
            <person name="Zimin A.V."/>
            <person name="Pertea G."/>
            <person name="Qi P."/>
            <person name="Bennetzen J.L."/>
            <person name="Dai X."/>
            <person name="Dawson M.W."/>
            <person name="Muller H.G."/>
            <person name="Kugler K."/>
            <person name="Rivarola-Duarte L."/>
            <person name="Spannagl M."/>
            <person name="Mayer K.F.X."/>
            <person name="Lu F.H."/>
            <person name="Bevan M.W."/>
            <person name="Leroy P."/>
            <person name="Li P."/>
            <person name="You F.M."/>
            <person name="Sun Q."/>
            <person name="Liu Z."/>
            <person name="Lyons E."/>
            <person name="Wicker T."/>
            <person name="Salzberg S.L."/>
            <person name="Devos K.M."/>
            <person name="Dvorak J."/>
        </authorList>
    </citation>
    <scope>NUCLEOTIDE SEQUENCE [LARGE SCALE GENOMIC DNA]</scope>
    <source>
        <strain evidence="2">cv. AL8/78</strain>
    </source>
</reference>
<dbReference type="GO" id="GO:0004523">
    <property type="term" value="F:RNA-DNA hybrid ribonuclease activity"/>
    <property type="evidence" value="ECO:0007669"/>
    <property type="project" value="InterPro"/>
</dbReference>